<dbReference type="EMBL" id="LT558119">
    <property type="protein sequence ID" value="SAM76396.1"/>
    <property type="molecule type" value="Genomic_DNA"/>
</dbReference>
<dbReference type="Proteomes" id="UP000179920">
    <property type="component" value="Chromosome III"/>
</dbReference>
<dbReference type="OrthoDB" id="2554028at2759"/>
<reference evidence="3" key="3">
    <citation type="submission" date="2018-08" db="EMBL/GenBank/DDBJ databases">
        <authorList>
            <person name="Guldener U."/>
        </authorList>
    </citation>
    <scope>NUCLEOTIDE SEQUENCE</scope>
    <source>
        <strain evidence="3">UB2</strain>
    </source>
</reference>
<organism evidence="2 4">
    <name type="scientific">Ustilago bromivora</name>
    <dbReference type="NCBI Taxonomy" id="307758"/>
    <lineage>
        <taxon>Eukaryota</taxon>
        <taxon>Fungi</taxon>
        <taxon>Dikarya</taxon>
        <taxon>Basidiomycota</taxon>
        <taxon>Ustilaginomycotina</taxon>
        <taxon>Ustilaginomycetes</taxon>
        <taxon>Ustilaginales</taxon>
        <taxon>Ustilaginaceae</taxon>
        <taxon>Ustilago</taxon>
    </lineage>
</organism>
<proteinExistence type="predicted"/>
<evidence type="ECO:0000256" key="1">
    <source>
        <dbReference type="SAM" id="MobiDB-lite"/>
    </source>
</evidence>
<feature type="compositionally biased region" description="Low complexity" evidence="1">
    <location>
        <begin position="92"/>
        <end position="110"/>
    </location>
</feature>
<dbReference type="AlphaFoldDB" id="A0A1K0GKS6"/>
<accession>A0A1K0GKS6</accession>
<evidence type="ECO:0000313" key="2">
    <source>
        <dbReference type="EMBL" id="SAM76396.1"/>
    </source>
</evidence>
<reference evidence="4" key="2">
    <citation type="submission" date="2016-04" db="EMBL/GenBank/DDBJ databases">
        <authorList>
            <person name="Guldener U."/>
            <person name="Guldener U."/>
        </authorList>
    </citation>
    <scope>NUCLEOTIDE SEQUENCE [LARGE SCALE GENOMIC DNA]</scope>
    <source>
        <strain evidence="4">UB2112</strain>
    </source>
</reference>
<feature type="region of interest" description="Disordered" evidence="1">
    <location>
        <begin position="89"/>
        <end position="114"/>
    </location>
</feature>
<reference evidence="2" key="1">
    <citation type="submission" date="2016-04" db="EMBL/GenBank/DDBJ databases">
        <authorList>
            <person name="Evans L.H."/>
            <person name="Alamgir A."/>
            <person name="Owens N."/>
            <person name="Weber N.D."/>
            <person name="Virtaneva K."/>
            <person name="Barbian K."/>
            <person name="Babar A."/>
            <person name="Rosenke K."/>
        </authorList>
    </citation>
    <scope>NUCLEOTIDE SEQUENCE</scope>
    <source>
        <strain evidence="2">UB2112</strain>
    </source>
</reference>
<evidence type="ECO:0000313" key="4">
    <source>
        <dbReference type="Proteomes" id="UP000179920"/>
    </source>
</evidence>
<protein>
    <submittedName>
        <fullName evidence="2">Uncharacterized protein</fullName>
    </submittedName>
</protein>
<sequence>MRSPNFARAVLRTAASNSTTTTQRVLLRQLTPSLVFPSCTTSSSIPLVRLFSSTPISLKKKNRKNAFAAAEDEFLPEIEEAIEDDDLFGSVSSSSSPSTTSTTSTTTPTSAMSQEEFARELESFSAALEWTSLDRGQFPSLHKWRHLAGHASSLSELDSILSLAKLYRDRVGSLGLESGSRFASRACAIGFPEVALNALLDRYAVGLEYDQESLYLVQKRLAKKLNRSEREVLLRSAEIEGAPVQEGDLFRVLASEGVSEGEKDGGDGKAEAISTRHELDMPLARAQLSLIDRMSILATLSPTDPVLLSFIPTAYITTFHLTGSKSVSNPLLPNIYTRTDALVSLLTSTTQTSISGGKKVEKLSCQRAARLGHILTTVLTYVAFRGQDKFKNAVDGKQLDPVKTMYKFMDRVGGKHEGNTLARKVEPLLQSYGFH</sequence>
<name>A0A1K0GKS6_9BASI</name>
<evidence type="ECO:0000313" key="3">
    <source>
        <dbReference type="EMBL" id="SYW82419.1"/>
    </source>
</evidence>
<dbReference type="Proteomes" id="UP000658997">
    <property type="component" value="Unassembled WGS sequence"/>
</dbReference>
<gene>
    <name evidence="3" type="ORF">UBRO2_04541</name>
    <name evidence="2" type="ORF">UBRO_01532</name>
</gene>
<dbReference type="EMBL" id="ULHB01000109">
    <property type="protein sequence ID" value="SYW82419.1"/>
    <property type="molecule type" value="Genomic_DNA"/>
</dbReference>
<keyword evidence="5" id="KW-1185">Reference proteome</keyword>
<evidence type="ECO:0000313" key="5">
    <source>
        <dbReference type="Proteomes" id="UP000658997"/>
    </source>
</evidence>